<evidence type="ECO:0000313" key="6">
    <source>
        <dbReference type="Proteomes" id="UP000682111"/>
    </source>
</evidence>
<dbReference type="NCBIfam" id="TIGR00045">
    <property type="entry name" value="glycerate kinase"/>
    <property type="match status" value="1"/>
</dbReference>
<reference evidence="5" key="1">
    <citation type="submission" date="2021-03" db="EMBL/GenBank/DDBJ databases">
        <title>Antimicrobial resistance genes in bacteria isolated from Japanese honey, and their potential for conferring macrolide and lincosamide resistance in the American foulbrood pathogen Paenibacillus larvae.</title>
        <authorList>
            <person name="Okamoto M."/>
            <person name="Kumagai M."/>
            <person name="Kanamori H."/>
            <person name="Takamatsu D."/>
        </authorList>
    </citation>
    <scope>NUCLEOTIDE SEQUENCE</scope>
    <source>
        <strain evidence="5">J27TS8</strain>
    </source>
</reference>
<dbReference type="PANTHER" id="PTHR21599">
    <property type="entry name" value="GLYCERATE KINASE"/>
    <property type="match status" value="1"/>
</dbReference>
<dbReference type="InterPro" id="IPR018197">
    <property type="entry name" value="Glycerate_kinase_RE-like"/>
</dbReference>
<name>A0A919WKW0_9BACI</name>
<comment type="similarity">
    <text evidence="1 4">Belongs to the glycerate kinase type-1 family.</text>
</comment>
<dbReference type="GO" id="GO:0031388">
    <property type="term" value="P:organic acid phosphorylation"/>
    <property type="evidence" value="ECO:0007669"/>
    <property type="project" value="UniProtKB-UniRule"/>
</dbReference>
<keyword evidence="2 4" id="KW-0808">Transferase</keyword>
<dbReference type="InterPro" id="IPR036129">
    <property type="entry name" value="Glycerate_kinase_sf"/>
</dbReference>
<protein>
    <submittedName>
        <fullName evidence="5">Glycerate kinase</fullName>
    </submittedName>
</protein>
<proteinExistence type="inferred from homology"/>
<dbReference type="Pfam" id="PF02595">
    <property type="entry name" value="Gly_kinase"/>
    <property type="match status" value="1"/>
</dbReference>
<dbReference type="InterPro" id="IPR018193">
    <property type="entry name" value="Glyc_kinase_flavodox-like_fold"/>
</dbReference>
<dbReference type="Proteomes" id="UP000682111">
    <property type="component" value="Unassembled WGS sequence"/>
</dbReference>
<evidence type="ECO:0000256" key="1">
    <source>
        <dbReference type="ARBA" id="ARBA00006284"/>
    </source>
</evidence>
<evidence type="ECO:0000313" key="5">
    <source>
        <dbReference type="EMBL" id="GIN63865.1"/>
    </source>
</evidence>
<gene>
    <name evidence="5" type="primary">garK</name>
    <name evidence="5" type="ORF">J27TS8_38580</name>
</gene>
<comment type="caution">
    <text evidence="5">The sequence shown here is derived from an EMBL/GenBank/DDBJ whole genome shotgun (WGS) entry which is preliminary data.</text>
</comment>
<keyword evidence="3 4" id="KW-0418">Kinase</keyword>
<organism evidence="5 6">
    <name type="scientific">Robertmurraya siralis</name>
    <dbReference type="NCBI Taxonomy" id="77777"/>
    <lineage>
        <taxon>Bacteria</taxon>
        <taxon>Bacillati</taxon>
        <taxon>Bacillota</taxon>
        <taxon>Bacilli</taxon>
        <taxon>Bacillales</taxon>
        <taxon>Bacillaceae</taxon>
        <taxon>Robertmurraya</taxon>
    </lineage>
</organism>
<sequence length="391" mass="41180">MNILIAMDSLKGSLSSLEANEAVKTGLSQADPKFKIQSVPVADGGEGTVEALVYATNGRIVETIVTGPLGDRIAAKYGILGEQETAVIEVAEACGLPLLLKEQLNPHITTTYGVGELILDALDKGCHHFIIGLGGSSTNDAGIGMLQALGYQFLNREGEEVGFGGGQLEEIAKINSRLVSDQVKKAVFRVACDVNNPLYGANGAAYIYGPQKGATPEMIQELDSGLRHFANVVFEQMGLDLQNIAGAGAAGGLGAAFAGFLNSRLQSGVQLILDINKLERKLTNVDLVITGEGKLDGQTSMGKAPAGIATLAKERGIPVIALAGDITDGQRSLYDSGITAYFTIVGGPVTLEKALEREVARENLTRTAEQIGRVWGQASLNRLKDYGTKHE</sequence>
<dbReference type="Gene3D" id="3.90.1510.10">
    <property type="entry name" value="Glycerate kinase, domain 2"/>
    <property type="match status" value="1"/>
</dbReference>
<dbReference type="PIRSF" id="PIRSF006078">
    <property type="entry name" value="GlxK"/>
    <property type="match status" value="1"/>
</dbReference>
<dbReference type="SUPFAM" id="SSF110738">
    <property type="entry name" value="Glycerate kinase I"/>
    <property type="match status" value="1"/>
</dbReference>
<evidence type="ECO:0000256" key="4">
    <source>
        <dbReference type="PIRNR" id="PIRNR006078"/>
    </source>
</evidence>
<dbReference type="Gene3D" id="3.40.50.10350">
    <property type="entry name" value="Glycerate kinase, domain 1"/>
    <property type="match status" value="1"/>
</dbReference>
<evidence type="ECO:0000256" key="2">
    <source>
        <dbReference type="ARBA" id="ARBA00022679"/>
    </source>
</evidence>
<dbReference type="PANTHER" id="PTHR21599:SF0">
    <property type="entry name" value="GLYCERATE KINASE"/>
    <property type="match status" value="1"/>
</dbReference>
<keyword evidence="6" id="KW-1185">Reference proteome</keyword>
<dbReference type="RefSeq" id="WP_137742902.1">
    <property type="nucleotide sequence ID" value="NZ_BORC01000008.1"/>
</dbReference>
<accession>A0A919WKW0</accession>
<dbReference type="AlphaFoldDB" id="A0A919WKW0"/>
<dbReference type="OrthoDB" id="9774290at2"/>
<dbReference type="EMBL" id="BORC01000008">
    <property type="protein sequence ID" value="GIN63865.1"/>
    <property type="molecule type" value="Genomic_DNA"/>
</dbReference>
<evidence type="ECO:0000256" key="3">
    <source>
        <dbReference type="ARBA" id="ARBA00022777"/>
    </source>
</evidence>
<dbReference type="InterPro" id="IPR004381">
    <property type="entry name" value="Glycerate_kinase"/>
</dbReference>
<dbReference type="GO" id="GO:0008887">
    <property type="term" value="F:glycerate kinase activity"/>
    <property type="evidence" value="ECO:0007669"/>
    <property type="project" value="UniProtKB-UniRule"/>
</dbReference>